<keyword evidence="3" id="KW-0808">Transferase</keyword>
<keyword evidence="2 8" id="KW-0489">Methyltransferase</keyword>
<dbReference type="Proteomes" id="UP000217448">
    <property type="component" value="Unassembled WGS sequence"/>
</dbReference>
<dbReference type="EMBL" id="NTHN02000002">
    <property type="protein sequence ID" value="MCT4369076.1"/>
    <property type="molecule type" value="Genomic_DNA"/>
</dbReference>
<dbReference type="PANTHER" id="PTHR10629">
    <property type="entry name" value="CYTOSINE-SPECIFIC METHYLTRANSFERASE"/>
    <property type="match status" value="1"/>
</dbReference>
<evidence type="ECO:0000313" key="7">
    <source>
        <dbReference type="EMBL" id="MCT4369076.1"/>
    </source>
</evidence>
<reference evidence="7" key="3">
    <citation type="submission" date="2024-05" db="EMBL/GenBank/DDBJ databases">
        <title>Yangia mangrovi SAOS 153D genome.</title>
        <authorList>
            <person name="Verma A."/>
            <person name="Pal Y."/>
            <person name="Sundharam S."/>
            <person name="Bisht B."/>
            <person name="Srinivasan K."/>
        </authorList>
    </citation>
    <scope>NUCLEOTIDE SEQUENCE</scope>
    <source>
        <strain evidence="7">SAOS 153D</strain>
    </source>
</reference>
<keyword evidence="9" id="KW-1185">Reference proteome</keyword>
<dbReference type="Pfam" id="PF00145">
    <property type="entry name" value="DNA_methylase"/>
    <property type="match status" value="2"/>
</dbReference>
<dbReference type="GO" id="GO:0003677">
    <property type="term" value="F:DNA binding"/>
    <property type="evidence" value="ECO:0007669"/>
    <property type="project" value="TreeGrafter"/>
</dbReference>
<dbReference type="Gene3D" id="3.40.50.150">
    <property type="entry name" value="Vaccinia Virus protein VP39"/>
    <property type="match status" value="1"/>
</dbReference>
<reference evidence="9" key="2">
    <citation type="submission" date="2023-07" db="EMBL/GenBank/DDBJ databases">
        <title>Yangia mangrovi SAOS 153D genome.</title>
        <authorList>
            <person name="Verma A."/>
            <person name="Pal Y."/>
            <person name="Sundharam S."/>
            <person name="Bisht B."/>
            <person name="Srinivasan K."/>
        </authorList>
    </citation>
    <scope>NUCLEOTIDE SEQUENCE [LARGE SCALE GENOMIC DNA]</scope>
    <source>
        <strain evidence="9">SAOS 153D</strain>
    </source>
</reference>
<dbReference type="AlphaFoldDB" id="A0A2A3K2Y1"/>
<dbReference type="PANTHER" id="PTHR10629:SF52">
    <property type="entry name" value="DNA (CYTOSINE-5)-METHYLTRANSFERASE 1"/>
    <property type="match status" value="1"/>
</dbReference>
<evidence type="ECO:0000256" key="5">
    <source>
        <dbReference type="ARBA" id="ARBA00022747"/>
    </source>
</evidence>
<keyword evidence="4" id="KW-0949">S-adenosyl-L-methionine</keyword>
<dbReference type="GO" id="GO:0032259">
    <property type="term" value="P:methylation"/>
    <property type="evidence" value="ECO:0007669"/>
    <property type="project" value="UniProtKB-KW"/>
</dbReference>
<evidence type="ECO:0000256" key="1">
    <source>
        <dbReference type="ARBA" id="ARBA00011975"/>
    </source>
</evidence>
<evidence type="ECO:0000256" key="6">
    <source>
        <dbReference type="ARBA" id="ARBA00047422"/>
    </source>
</evidence>
<dbReference type="OrthoDB" id="9813719at2"/>
<dbReference type="EMBL" id="NTHN01000011">
    <property type="protein sequence ID" value="PBD21079.1"/>
    <property type="molecule type" value="Genomic_DNA"/>
</dbReference>
<evidence type="ECO:0000313" key="9">
    <source>
        <dbReference type="Proteomes" id="UP000217448"/>
    </source>
</evidence>
<organism evidence="8">
    <name type="scientific">Alloyangia mangrovi</name>
    <dbReference type="NCBI Taxonomy" id="1779329"/>
    <lineage>
        <taxon>Bacteria</taxon>
        <taxon>Pseudomonadati</taxon>
        <taxon>Pseudomonadota</taxon>
        <taxon>Alphaproteobacteria</taxon>
        <taxon>Rhodobacterales</taxon>
        <taxon>Roseobacteraceae</taxon>
        <taxon>Alloyangia</taxon>
    </lineage>
</organism>
<gene>
    <name evidence="7" type="ORF">CLG85_001460</name>
    <name evidence="8" type="ORF">CLG85_00810</name>
</gene>
<dbReference type="RefSeq" id="WP_095880532.1">
    <property type="nucleotide sequence ID" value="NZ_NTHN02000002.1"/>
</dbReference>
<name>A0A2A3K2Y1_9RHOB</name>
<dbReference type="SUPFAM" id="SSF53335">
    <property type="entry name" value="S-adenosyl-L-methionine-dependent methyltransferases"/>
    <property type="match status" value="1"/>
</dbReference>
<dbReference type="GO" id="GO:0003886">
    <property type="term" value="F:DNA (cytosine-5-)-methyltransferase activity"/>
    <property type="evidence" value="ECO:0007669"/>
    <property type="project" value="UniProtKB-EC"/>
</dbReference>
<dbReference type="PRINTS" id="PR00105">
    <property type="entry name" value="C5METTRFRASE"/>
</dbReference>
<comment type="caution">
    <text evidence="8">The sequence shown here is derived from an EMBL/GenBank/DDBJ whole genome shotgun (WGS) entry which is preliminary data.</text>
</comment>
<dbReference type="InterPro" id="IPR050390">
    <property type="entry name" value="C5-Methyltransferase"/>
</dbReference>
<dbReference type="Gene3D" id="3.90.120.10">
    <property type="entry name" value="DNA Methylase, subunit A, domain 2"/>
    <property type="match status" value="1"/>
</dbReference>
<dbReference type="InterPro" id="IPR001525">
    <property type="entry name" value="C5_MeTfrase"/>
</dbReference>
<protein>
    <recommendedName>
        <fullName evidence="1">DNA (cytosine-5-)-methyltransferase</fullName>
        <ecNumber evidence="1">2.1.1.37</ecNumber>
    </recommendedName>
</protein>
<comment type="catalytic activity">
    <reaction evidence="6">
        <text>a 2'-deoxycytidine in DNA + S-adenosyl-L-methionine = a 5-methyl-2'-deoxycytidine in DNA + S-adenosyl-L-homocysteine + H(+)</text>
        <dbReference type="Rhea" id="RHEA:13681"/>
        <dbReference type="Rhea" id="RHEA-COMP:11369"/>
        <dbReference type="Rhea" id="RHEA-COMP:11370"/>
        <dbReference type="ChEBI" id="CHEBI:15378"/>
        <dbReference type="ChEBI" id="CHEBI:57856"/>
        <dbReference type="ChEBI" id="CHEBI:59789"/>
        <dbReference type="ChEBI" id="CHEBI:85452"/>
        <dbReference type="ChEBI" id="CHEBI:85454"/>
        <dbReference type="EC" id="2.1.1.37"/>
    </reaction>
</comment>
<evidence type="ECO:0000256" key="3">
    <source>
        <dbReference type="ARBA" id="ARBA00022679"/>
    </source>
</evidence>
<dbReference type="InterPro" id="IPR029063">
    <property type="entry name" value="SAM-dependent_MTases_sf"/>
</dbReference>
<keyword evidence="5" id="KW-0680">Restriction system</keyword>
<dbReference type="EC" id="2.1.1.37" evidence="1"/>
<sequence length="735" mass="78876">MRDTFDFPELPDRAFTGLPLIVDSFAGGGGASTGIEMALGRGPDIAINHNPAALALHAANHPETLHLSENVYRVDPLDHLAGKHIGLMWFSPDCKHFSKAKGGKPVARNIRDLAWIIPGWIERIQKSGGRVDVVLMENVEEFAGWGPLIETERGLMPCPARKGETFAAWCKAIRKLGGKIERRELRACDYGAPTIRKRLFVAIRFDGLPIAWPAPTHGAPGSDEVKAGKLKPWRTAAECIDWSLPCPSIFDTKAAIMGKHGLRAVRPLADNTLARVAKGLRRYVLDAERPFLVNLTHGARTEDLDDPLRTVTGANRGEKALVIPSLVSIAHGDSGGRREYPLTEPHGVVTAGGISHAVVAPVMATMRNSRKPWQGVTEPAHTVTAGGAGLTLIAPSIAKFMTGATGSDIAATLPTVTANSYLKRPGGAAPLGVLAPLLASLKGTTRRMGPMAQPHPTICAEGNHSAIVAPVLTYAQQGGRCRSIKDPHHTICASKKDQNSMIAATMVHVGNGERQGQAPRALDITAPLNTIVAGGVKQYPVAAFLAQQNNDGRGVHPGRPADEPISTVTSSGSHQTPVAAWLAKYYGTGDGAPAHEPMHTVTTKDRMGPMQAELAAPPFNDSHAPRARQVAELLRQHGLWDDREFVTVDIGGTSFVIVDVGMRMLTPRELFNAQGFPSDYVIEGVWHRRHGEWEFEAFPKDVQVSCVGNSVCPPLAEALVRSNCAHLVVEREMAA</sequence>
<dbReference type="GO" id="GO:0009307">
    <property type="term" value="P:DNA restriction-modification system"/>
    <property type="evidence" value="ECO:0007669"/>
    <property type="project" value="UniProtKB-KW"/>
</dbReference>
<evidence type="ECO:0000256" key="2">
    <source>
        <dbReference type="ARBA" id="ARBA00022603"/>
    </source>
</evidence>
<proteinExistence type="predicted"/>
<evidence type="ECO:0000256" key="4">
    <source>
        <dbReference type="ARBA" id="ARBA00022691"/>
    </source>
</evidence>
<evidence type="ECO:0000313" key="8">
    <source>
        <dbReference type="EMBL" id="PBD21079.1"/>
    </source>
</evidence>
<reference evidence="8" key="1">
    <citation type="submission" date="2017-09" db="EMBL/GenBank/DDBJ databases">
        <title>Yangia sp. SAOS 153D whole genome sequencing.</title>
        <authorList>
            <person name="Verma A."/>
            <person name="Krishnamurthi S."/>
        </authorList>
    </citation>
    <scope>NUCLEOTIDE SEQUENCE [LARGE SCALE GENOMIC DNA]</scope>
    <source>
        <strain evidence="8">SAOS 153D</strain>
    </source>
</reference>
<dbReference type="GO" id="GO:0044027">
    <property type="term" value="P:negative regulation of gene expression via chromosomal CpG island methylation"/>
    <property type="evidence" value="ECO:0007669"/>
    <property type="project" value="TreeGrafter"/>
</dbReference>
<accession>A0A2A3K2Y1</accession>